<keyword evidence="2" id="KW-1185">Reference proteome</keyword>
<evidence type="ECO:0000313" key="1">
    <source>
        <dbReference type="EMBL" id="GFO44884.1"/>
    </source>
</evidence>
<comment type="caution">
    <text evidence="1">The sequence shown here is derived from an EMBL/GenBank/DDBJ whole genome shotgun (WGS) entry which is preliminary data.</text>
</comment>
<gene>
    <name evidence="1" type="ORF">PoB_007138900</name>
</gene>
<name>A0AAV4DKZ8_9GAST</name>
<organism evidence="1 2">
    <name type="scientific">Plakobranchus ocellatus</name>
    <dbReference type="NCBI Taxonomy" id="259542"/>
    <lineage>
        <taxon>Eukaryota</taxon>
        <taxon>Metazoa</taxon>
        <taxon>Spiralia</taxon>
        <taxon>Lophotrochozoa</taxon>
        <taxon>Mollusca</taxon>
        <taxon>Gastropoda</taxon>
        <taxon>Heterobranchia</taxon>
        <taxon>Euthyneura</taxon>
        <taxon>Panpulmonata</taxon>
        <taxon>Sacoglossa</taxon>
        <taxon>Placobranchoidea</taxon>
        <taxon>Plakobranchidae</taxon>
        <taxon>Plakobranchus</taxon>
    </lineage>
</organism>
<evidence type="ECO:0000313" key="2">
    <source>
        <dbReference type="Proteomes" id="UP000735302"/>
    </source>
</evidence>
<dbReference type="EMBL" id="BLXT01007982">
    <property type="protein sequence ID" value="GFO44884.1"/>
    <property type="molecule type" value="Genomic_DNA"/>
</dbReference>
<protein>
    <submittedName>
        <fullName evidence="1">Uncharacterized protein</fullName>
    </submittedName>
</protein>
<dbReference type="AlphaFoldDB" id="A0AAV4DKZ8"/>
<proteinExistence type="predicted"/>
<reference evidence="1 2" key="1">
    <citation type="journal article" date="2021" name="Elife">
        <title>Chloroplast acquisition without the gene transfer in kleptoplastic sea slugs, Plakobranchus ocellatus.</title>
        <authorList>
            <person name="Maeda T."/>
            <person name="Takahashi S."/>
            <person name="Yoshida T."/>
            <person name="Shimamura S."/>
            <person name="Takaki Y."/>
            <person name="Nagai Y."/>
            <person name="Toyoda A."/>
            <person name="Suzuki Y."/>
            <person name="Arimoto A."/>
            <person name="Ishii H."/>
            <person name="Satoh N."/>
            <person name="Nishiyama T."/>
            <person name="Hasebe M."/>
            <person name="Maruyama T."/>
            <person name="Minagawa J."/>
            <person name="Obokata J."/>
            <person name="Shigenobu S."/>
        </authorList>
    </citation>
    <scope>NUCLEOTIDE SEQUENCE [LARGE SCALE GENOMIC DNA]</scope>
</reference>
<sequence length="137" mass="16121">MVISLNLRDRKPAGERSSFEPLQLRTIIMHVAPTSWVFYNEIPDLKNINCEAPQNKSSNVLTGREGLRIDPPLWIEYCTLFPYLAQPGLEEERRRQGGRSITRLHSFLEELESDKRRSPGPFQFNFSERLRRSRTYR</sequence>
<dbReference type="Proteomes" id="UP000735302">
    <property type="component" value="Unassembled WGS sequence"/>
</dbReference>
<accession>A0AAV4DKZ8</accession>